<sequence>MLAALCMAAGALTLSLPVTHFTLRWQHSIEKIAWEEDYTVAGPWLAITGARIRGSGAGMDPPDNAWLDHGVWHYTLADPWRKEITLARSPYVRDYDLCMRGKCTPLYHWIPVSAGTTTLRACAAQNARP</sequence>
<dbReference type="Pfam" id="PF08905">
    <property type="entry name" value="DUF1850"/>
    <property type="match status" value="1"/>
</dbReference>
<feature type="signal peptide" evidence="1">
    <location>
        <begin position="1"/>
        <end position="20"/>
    </location>
</feature>
<proteinExistence type="predicted"/>
<organism evidence="2 3">
    <name type="scientific">Simplicispira hankyongi</name>
    <dbReference type="NCBI Taxonomy" id="2315688"/>
    <lineage>
        <taxon>Bacteria</taxon>
        <taxon>Pseudomonadati</taxon>
        <taxon>Pseudomonadota</taxon>
        <taxon>Betaproteobacteria</taxon>
        <taxon>Burkholderiales</taxon>
        <taxon>Comamonadaceae</taxon>
        <taxon>Simplicispira</taxon>
    </lineage>
</organism>
<reference evidence="2 3" key="1">
    <citation type="submission" date="2018-09" db="EMBL/GenBank/DDBJ databases">
        <title>Draft genome of Simplicispira sp. NY-02.</title>
        <authorList>
            <person name="Im W.T."/>
        </authorList>
    </citation>
    <scope>NUCLEOTIDE SEQUENCE [LARGE SCALE GENOMIC DNA]</scope>
    <source>
        <strain evidence="2 3">NY-02</strain>
    </source>
</reference>
<dbReference type="EMBL" id="QXJC01000001">
    <property type="protein sequence ID" value="RID99034.1"/>
    <property type="molecule type" value="Genomic_DNA"/>
</dbReference>
<accession>A0A398C9J4</accession>
<evidence type="ECO:0000256" key="1">
    <source>
        <dbReference type="SAM" id="SignalP"/>
    </source>
</evidence>
<evidence type="ECO:0000313" key="2">
    <source>
        <dbReference type="EMBL" id="RID99034.1"/>
    </source>
</evidence>
<comment type="caution">
    <text evidence="2">The sequence shown here is derived from an EMBL/GenBank/DDBJ whole genome shotgun (WGS) entry which is preliminary data.</text>
</comment>
<dbReference type="Proteomes" id="UP000266302">
    <property type="component" value="Unassembled WGS sequence"/>
</dbReference>
<dbReference type="RefSeq" id="WP_119107485.1">
    <property type="nucleotide sequence ID" value="NZ_QXJC01000001.1"/>
</dbReference>
<dbReference type="AlphaFoldDB" id="A0A398C9J4"/>
<name>A0A398C9J4_9BURK</name>
<keyword evidence="3" id="KW-1185">Reference proteome</keyword>
<dbReference type="OrthoDB" id="5298197at2"/>
<feature type="chain" id="PRO_5017396873" evidence="1">
    <location>
        <begin position="21"/>
        <end position="129"/>
    </location>
</feature>
<evidence type="ECO:0000313" key="3">
    <source>
        <dbReference type="Proteomes" id="UP000266302"/>
    </source>
</evidence>
<keyword evidence="1" id="KW-0732">Signal</keyword>
<gene>
    <name evidence="2" type="ORF">D3F03_00835</name>
</gene>
<dbReference type="InterPro" id="IPR015001">
    <property type="entry name" value="DUF1850"/>
</dbReference>
<protein>
    <submittedName>
        <fullName evidence="2">DUF1850 domain-containing protein</fullName>
    </submittedName>
</protein>